<accession>A0AAV9T555</accession>
<dbReference type="EMBL" id="JASAOK010000044">
    <property type="protein sequence ID" value="KAK6213144.1"/>
    <property type="molecule type" value="Genomic_DNA"/>
</dbReference>
<protein>
    <submittedName>
        <fullName evidence="1">Uncharacterized protein</fullName>
    </submittedName>
</protein>
<sequence length="532" mass="60980">MAGFFHLPAEIRDMIYRDYVAVEGGYVCDTDAFIKGKLKQADGQPICIALIFTCKRVAEEMYGLALRVNPITFSTLCGDPDLRYLAQRFDHLVHDVMDHRREYINHVWMRVSKEGYTKLRALHPHFSMLLDRLQNGQRIPLFTMCGPNGEPASAVRQFLEDMMKEAASSNPHRLERRFLSSLHHILGGLERLALTTTSYEASLEPWNIVSPDEMNELSIFAYGFTGLPPMLPRPETGEADRSEWRFSAAATAIHFLKSLPDTVRCHLRKLVLLEDKQAVPFQESHGFGLIPFCKENPLLRIERRVSLWNNAFHESRSSTFLFETPQDQYERLVRQDKNSLDSSLITASVAPWIMEALALAPAGMPASSFSLLLDGSPLPQLCTRIFQSVVQRDLCWQSAMLEAVKHDGISDDGTMLYFMSGSDKGEFAWKGLPQAMKDIASGNSIVRFNFDIGEPLDPTRLVFEHRNWTWGTWIEKWHERDIMCWETEPPLPSWRDILKENVHDDPVEENEYFESQTWSDYDDELVELGLRG</sequence>
<reference evidence="1 2" key="1">
    <citation type="submission" date="2023-04" db="EMBL/GenBank/DDBJ databases">
        <title>Colletotrichum tabacum stain YC1 causing leaf anthracnose on Nicotiana tabacum(L.) cv.</title>
        <authorList>
            <person name="Ji Z."/>
            <person name="Wang M."/>
            <person name="Zhang J."/>
            <person name="Wang N."/>
            <person name="Zhou Z."/>
        </authorList>
    </citation>
    <scope>NUCLEOTIDE SEQUENCE [LARGE SCALE GENOMIC DNA]</scope>
    <source>
        <strain evidence="1 2">YC1</strain>
    </source>
</reference>
<name>A0AAV9T555_9PEZI</name>
<evidence type="ECO:0000313" key="1">
    <source>
        <dbReference type="EMBL" id="KAK6213144.1"/>
    </source>
</evidence>
<organism evidence="1 2">
    <name type="scientific">Colletotrichum tabaci</name>
    <dbReference type="NCBI Taxonomy" id="1209068"/>
    <lineage>
        <taxon>Eukaryota</taxon>
        <taxon>Fungi</taxon>
        <taxon>Dikarya</taxon>
        <taxon>Ascomycota</taxon>
        <taxon>Pezizomycotina</taxon>
        <taxon>Sordariomycetes</taxon>
        <taxon>Hypocreomycetidae</taxon>
        <taxon>Glomerellales</taxon>
        <taxon>Glomerellaceae</taxon>
        <taxon>Colletotrichum</taxon>
        <taxon>Colletotrichum destructivum species complex</taxon>
    </lineage>
</organism>
<gene>
    <name evidence="1" type="ORF">QIS74_09146</name>
</gene>
<dbReference type="Proteomes" id="UP001327957">
    <property type="component" value="Unassembled WGS sequence"/>
</dbReference>
<comment type="caution">
    <text evidence="1">The sequence shown here is derived from an EMBL/GenBank/DDBJ whole genome shotgun (WGS) entry which is preliminary data.</text>
</comment>
<evidence type="ECO:0000313" key="2">
    <source>
        <dbReference type="Proteomes" id="UP001327957"/>
    </source>
</evidence>
<keyword evidence="2" id="KW-1185">Reference proteome</keyword>
<dbReference type="AlphaFoldDB" id="A0AAV9T555"/>
<proteinExistence type="predicted"/>